<comment type="caution">
    <text evidence="4">The sequence shown here is derived from an EMBL/GenBank/DDBJ whole genome shotgun (WGS) entry which is preliminary data.</text>
</comment>
<evidence type="ECO:0000256" key="2">
    <source>
        <dbReference type="SAM" id="Phobius"/>
    </source>
</evidence>
<keyword evidence="2" id="KW-1133">Transmembrane helix</keyword>
<sequence length="173" mass="18813">MKTTYRVLAWVIAALVVAQAASEAWFASGVGKFLREGGTLNLEDTSGPVPFVEIYGVIWHGMAGMYLIPVVSLVFLIVGFLSRNRRARTFSLVVAVLVFLQVTMGILASDMTILALFHGMNALLIFGTALAAALLVPRTTVDEAGRTRSETRRHFRRSTPFEEPRPTVGSSGV</sequence>
<feature type="chain" id="PRO_5047533284" evidence="3">
    <location>
        <begin position="21"/>
        <end position="173"/>
    </location>
</feature>
<feature type="transmembrane region" description="Helical" evidence="2">
    <location>
        <begin position="115"/>
        <end position="136"/>
    </location>
</feature>
<keyword evidence="3" id="KW-0732">Signal</keyword>
<organism evidence="4 5">
    <name type="scientific">Corynebacterium guangdongense</name>
    <dbReference type="NCBI Taxonomy" id="1783348"/>
    <lineage>
        <taxon>Bacteria</taxon>
        <taxon>Bacillati</taxon>
        <taxon>Actinomycetota</taxon>
        <taxon>Actinomycetes</taxon>
        <taxon>Mycobacteriales</taxon>
        <taxon>Corynebacteriaceae</taxon>
        <taxon>Corynebacterium</taxon>
    </lineage>
</organism>
<proteinExistence type="predicted"/>
<feature type="signal peptide" evidence="3">
    <location>
        <begin position="1"/>
        <end position="20"/>
    </location>
</feature>
<keyword evidence="2" id="KW-0472">Membrane</keyword>
<evidence type="ECO:0000256" key="3">
    <source>
        <dbReference type="SAM" id="SignalP"/>
    </source>
</evidence>
<gene>
    <name evidence="4" type="ORF">J2S39_000436</name>
</gene>
<keyword evidence="5" id="KW-1185">Reference proteome</keyword>
<accession>A0ABU1ZVE7</accession>
<protein>
    <submittedName>
        <fullName evidence="4">Heme A synthase</fullName>
    </submittedName>
</protein>
<reference evidence="4" key="1">
    <citation type="submission" date="2023-07" db="EMBL/GenBank/DDBJ databases">
        <title>Sequencing the genomes of 1000 actinobacteria strains.</title>
        <authorList>
            <person name="Klenk H.-P."/>
        </authorList>
    </citation>
    <scope>NUCLEOTIDE SEQUENCE</scope>
    <source>
        <strain evidence="4">DSM 107476</strain>
    </source>
</reference>
<dbReference type="RefSeq" id="WP_290197756.1">
    <property type="nucleotide sequence ID" value="NZ_CP047654.1"/>
</dbReference>
<name>A0ABU1ZVE7_9CORY</name>
<keyword evidence="2" id="KW-0812">Transmembrane</keyword>
<dbReference type="Proteomes" id="UP001180840">
    <property type="component" value="Unassembled WGS sequence"/>
</dbReference>
<evidence type="ECO:0000313" key="5">
    <source>
        <dbReference type="Proteomes" id="UP001180840"/>
    </source>
</evidence>
<feature type="region of interest" description="Disordered" evidence="1">
    <location>
        <begin position="145"/>
        <end position="173"/>
    </location>
</feature>
<evidence type="ECO:0000256" key="1">
    <source>
        <dbReference type="SAM" id="MobiDB-lite"/>
    </source>
</evidence>
<feature type="transmembrane region" description="Helical" evidence="2">
    <location>
        <begin position="90"/>
        <end position="109"/>
    </location>
</feature>
<feature type="transmembrane region" description="Helical" evidence="2">
    <location>
        <begin position="57"/>
        <end position="78"/>
    </location>
</feature>
<dbReference type="EMBL" id="JAVDXZ010000001">
    <property type="protein sequence ID" value="MDR7328760.1"/>
    <property type="molecule type" value="Genomic_DNA"/>
</dbReference>
<evidence type="ECO:0000313" key="4">
    <source>
        <dbReference type="EMBL" id="MDR7328760.1"/>
    </source>
</evidence>